<dbReference type="Pfam" id="PF14379">
    <property type="entry name" value="Myb_CC_LHEQLE"/>
    <property type="match status" value="1"/>
</dbReference>
<name>A0A9D5HU80_9LILI</name>
<proteinExistence type="predicted"/>
<evidence type="ECO:0000256" key="1">
    <source>
        <dbReference type="ARBA" id="ARBA00004123"/>
    </source>
</evidence>
<reference evidence="8" key="1">
    <citation type="submission" date="2021-03" db="EMBL/GenBank/DDBJ databases">
        <authorList>
            <person name="Li Z."/>
            <person name="Yang C."/>
        </authorList>
    </citation>
    <scope>NUCLEOTIDE SEQUENCE</scope>
    <source>
        <strain evidence="8">Dzin_1.0</strain>
        <tissue evidence="8">Leaf</tissue>
    </source>
</reference>
<evidence type="ECO:0000256" key="3">
    <source>
        <dbReference type="ARBA" id="ARBA00023125"/>
    </source>
</evidence>
<dbReference type="Proteomes" id="UP001085076">
    <property type="component" value="Miscellaneous, Linkage group lg01"/>
</dbReference>
<evidence type="ECO:0000256" key="2">
    <source>
        <dbReference type="ARBA" id="ARBA00023015"/>
    </source>
</evidence>
<keyword evidence="3" id="KW-0238">DNA-binding</keyword>
<dbReference type="Gene3D" id="1.10.10.60">
    <property type="entry name" value="Homeodomain-like"/>
    <property type="match status" value="1"/>
</dbReference>
<keyword evidence="9" id="KW-1185">Reference proteome</keyword>
<dbReference type="PANTHER" id="PTHR31499">
    <property type="entry name" value="MYB FAMILY TRANSCRIPTION FACTOR PHL11"/>
    <property type="match status" value="1"/>
</dbReference>
<gene>
    <name evidence="8" type="ORF">J5N97_006648</name>
</gene>
<evidence type="ECO:0000256" key="4">
    <source>
        <dbReference type="ARBA" id="ARBA00023163"/>
    </source>
</evidence>
<dbReference type="InterPro" id="IPR006447">
    <property type="entry name" value="Myb_dom_plants"/>
</dbReference>
<sequence>MHSQVKNQIVVPSVDAKPASLNWSQEFHQQFIHAVSQLGGVDKATPKSVLQIMGLPELTLYHLKSHMQKYRFAKNQDRSNSNGGGNPVETSMNGTPCGEEDGTRVQLNETMLQMEVQRHLQLRIEAQGKYLQSVLQKAQETLAVAECLKNSSFSSSSSSSSFTQMQTQQHVACSNESCLTSSSPCDRNEESDETSPDCRTSASKLVKRNRCSNDHEPKPDKRLCQQEEQEGARSY</sequence>
<dbReference type="GO" id="GO:0003677">
    <property type="term" value="F:DNA binding"/>
    <property type="evidence" value="ECO:0007669"/>
    <property type="project" value="UniProtKB-KW"/>
</dbReference>
<comment type="caution">
    <text evidence="8">The sequence shown here is derived from an EMBL/GenBank/DDBJ whole genome shotgun (WGS) entry which is preliminary data.</text>
</comment>
<feature type="region of interest" description="Disordered" evidence="6">
    <location>
        <begin position="180"/>
        <end position="235"/>
    </location>
</feature>
<dbReference type="PANTHER" id="PTHR31499:SF11">
    <property type="entry name" value="MYB FAMILY TRANSCRIPTION FACTOR PHL8"/>
    <property type="match status" value="1"/>
</dbReference>
<dbReference type="InterPro" id="IPR009057">
    <property type="entry name" value="Homeodomain-like_sf"/>
</dbReference>
<dbReference type="OrthoDB" id="551907at2759"/>
<dbReference type="EMBL" id="JAGGNH010000001">
    <property type="protein sequence ID" value="KAJ0988292.1"/>
    <property type="molecule type" value="Genomic_DNA"/>
</dbReference>
<evidence type="ECO:0000256" key="6">
    <source>
        <dbReference type="SAM" id="MobiDB-lite"/>
    </source>
</evidence>
<evidence type="ECO:0000256" key="5">
    <source>
        <dbReference type="ARBA" id="ARBA00023242"/>
    </source>
</evidence>
<evidence type="ECO:0000313" key="8">
    <source>
        <dbReference type="EMBL" id="KAJ0988292.1"/>
    </source>
</evidence>
<dbReference type="NCBIfam" id="TIGR01557">
    <property type="entry name" value="myb_SHAQKYF"/>
    <property type="match status" value="1"/>
</dbReference>
<dbReference type="FunFam" id="1.10.10.60:FF:000007">
    <property type="entry name" value="Two-component response regulator"/>
    <property type="match status" value="1"/>
</dbReference>
<dbReference type="GO" id="GO:0005634">
    <property type="term" value="C:nucleus"/>
    <property type="evidence" value="ECO:0007669"/>
    <property type="project" value="UniProtKB-SubCell"/>
</dbReference>
<reference evidence="8" key="2">
    <citation type="journal article" date="2022" name="Hortic Res">
        <title>The genome of Dioscorea zingiberensis sheds light on the biosynthesis, origin and evolution of the medicinally important diosgenin saponins.</title>
        <authorList>
            <person name="Li Y."/>
            <person name="Tan C."/>
            <person name="Li Z."/>
            <person name="Guo J."/>
            <person name="Li S."/>
            <person name="Chen X."/>
            <person name="Wang C."/>
            <person name="Dai X."/>
            <person name="Yang H."/>
            <person name="Song W."/>
            <person name="Hou L."/>
            <person name="Xu J."/>
            <person name="Tong Z."/>
            <person name="Xu A."/>
            <person name="Yuan X."/>
            <person name="Wang W."/>
            <person name="Yang Q."/>
            <person name="Chen L."/>
            <person name="Sun Z."/>
            <person name="Wang K."/>
            <person name="Pan B."/>
            <person name="Chen J."/>
            <person name="Bao Y."/>
            <person name="Liu F."/>
            <person name="Qi X."/>
            <person name="Gang D.R."/>
            <person name="Wen J."/>
            <person name="Li J."/>
        </authorList>
    </citation>
    <scope>NUCLEOTIDE SEQUENCE</scope>
    <source>
        <strain evidence="8">Dzin_1.0</strain>
    </source>
</reference>
<keyword evidence="4" id="KW-0804">Transcription</keyword>
<feature type="region of interest" description="Disordered" evidence="6">
    <location>
        <begin position="74"/>
        <end position="102"/>
    </location>
</feature>
<dbReference type="AlphaFoldDB" id="A0A9D5HU80"/>
<dbReference type="GO" id="GO:0003700">
    <property type="term" value="F:DNA-binding transcription factor activity"/>
    <property type="evidence" value="ECO:0007669"/>
    <property type="project" value="InterPro"/>
</dbReference>
<protein>
    <recommendedName>
        <fullName evidence="7">MYB-CC type transcription factor LHEQLE-containing domain-containing protein</fullName>
    </recommendedName>
</protein>
<keyword evidence="2" id="KW-0805">Transcription regulation</keyword>
<feature type="domain" description="MYB-CC type transcription factor LHEQLE-containing" evidence="7">
    <location>
        <begin position="113"/>
        <end position="141"/>
    </location>
</feature>
<dbReference type="InterPro" id="IPR025756">
    <property type="entry name" value="Myb_CC_LHEQLE"/>
</dbReference>
<organism evidence="8 9">
    <name type="scientific">Dioscorea zingiberensis</name>
    <dbReference type="NCBI Taxonomy" id="325984"/>
    <lineage>
        <taxon>Eukaryota</taxon>
        <taxon>Viridiplantae</taxon>
        <taxon>Streptophyta</taxon>
        <taxon>Embryophyta</taxon>
        <taxon>Tracheophyta</taxon>
        <taxon>Spermatophyta</taxon>
        <taxon>Magnoliopsida</taxon>
        <taxon>Liliopsida</taxon>
        <taxon>Dioscoreales</taxon>
        <taxon>Dioscoreaceae</taxon>
        <taxon>Dioscorea</taxon>
    </lineage>
</organism>
<evidence type="ECO:0000259" key="7">
    <source>
        <dbReference type="Pfam" id="PF14379"/>
    </source>
</evidence>
<accession>A0A9D5HU80</accession>
<evidence type="ECO:0000313" key="9">
    <source>
        <dbReference type="Proteomes" id="UP001085076"/>
    </source>
</evidence>
<dbReference type="SUPFAM" id="SSF46689">
    <property type="entry name" value="Homeodomain-like"/>
    <property type="match status" value="1"/>
</dbReference>
<dbReference type="InterPro" id="IPR046955">
    <property type="entry name" value="PHR1-like"/>
</dbReference>
<feature type="compositionally biased region" description="Basic and acidic residues" evidence="6">
    <location>
        <begin position="211"/>
        <end position="225"/>
    </location>
</feature>
<keyword evidence="5" id="KW-0539">Nucleus</keyword>
<comment type="subcellular location">
    <subcellularLocation>
        <location evidence="1">Nucleus</location>
    </subcellularLocation>
</comment>